<feature type="region of interest" description="Disordered" evidence="1">
    <location>
        <begin position="43"/>
        <end position="118"/>
    </location>
</feature>
<protein>
    <submittedName>
        <fullName evidence="2">Uncharacterized protein</fullName>
    </submittedName>
</protein>
<dbReference type="AlphaFoldDB" id="A0AAV4FC50"/>
<reference evidence="2 3" key="1">
    <citation type="journal article" date="2021" name="Elife">
        <title>Chloroplast acquisition without the gene transfer in kleptoplastic sea slugs, Plakobranchus ocellatus.</title>
        <authorList>
            <person name="Maeda T."/>
            <person name="Takahashi S."/>
            <person name="Yoshida T."/>
            <person name="Shimamura S."/>
            <person name="Takaki Y."/>
            <person name="Nagai Y."/>
            <person name="Toyoda A."/>
            <person name="Suzuki Y."/>
            <person name="Arimoto A."/>
            <person name="Ishii H."/>
            <person name="Satoh N."/>
            <person name="Nishiyama T."/>
            <person name="Hasebe M."/>
            <person name="Maruyama T."/>
            <person name="Minagawa J."/>
            <person name="Obokata J."/>
            <person name="Shigenobu S."/>
        </authorList>
    </citation>
    <scope>NUCLEOTIDE SEQUENCE [LARGE SCALE GENOMIC DNA]</scope>
</reference>
<keyword evidence="3" id="KW-1185">Reference proteome</keyword>
<dbReference type="EMBL" id="BMAT01004201">
    <property type="protein sequence ID" value="GFR70263.1"/>
    <property type="molecule type" value="Genomic_DNA"/>
</dbReference>
<name>A0AAV4FC50_9GAST</name>
<evidence type="ECO:0000313" key="2">
    <source>
        <dbReference type="EMBL" id="GFR70263.1"/>
    </source>
</evidence>
<sequence length="141" mass="15930">MKKKSTVESFGQQLRSVAPIYFDDGVETYGVVPFIGTGYQGGVVSSKQPEKPVCDQDRRLGQEEKSRGIEWVSQEKKGESKRTVGHGARKYKAKSEEKKQTNNRVTGRKEKVPWNPDKVNTSGPKIFVDFKQELILTIIKI</sequence>
<proteinExistence type="predicted"/>
<feature type="compositionally biased region" description="Basic residues" evidence="1">
    <location>
        <begin position="83"/>
        <end position="92"/>
    </location>
</feature>
<organism evidence="2 3">
    <name type="scientific">Elysia marginata</name>
    <dbReference type="NCBI Taxonomy" id="1093978"/>
    <lineage>
        <taxon>Eukaryota</taxon>
        <taxon>Metazoa</taxon>
        <taxon>Spiralia</taxon>
        <taxon>Lophotrochozoa</taxon>
        <taxon>Mollusca</taxon>
        <taxon>Gastropoda</taxon>
        <taxon>Heterobranchia</taxon>
        <taxon>Euthyneura</taxon>
        <taxon>Panpulmonata</taxon>
        <taxon>Sacoglossa</taxon>
        <taxon>Placobranchoidea</taxon>
        <taxon>Plakobranchidae</taxon>
        <taxon>Elysia</taxon>
    </lineage>
</organism>
<evidence type="ECO:0000313" key="3">
    <source>
        <dbReference type="Proteomes" id="UP000762676"/>
    </source>
</evidence>
<evidence type="ECO:0000256" key="1">
    <source>
        <dbReference type="SAM" id="MobiDB-lite"/>
    </source>
</evidence>
<feature type="compositionally biased region" description="Basic and acidic residues" evidence="1">
    <location>
        <begin position="48"/>
        <end position="82"/>
    </location>
</feature>
<accession>A0AAV4FC50</accession>
<gene>
    <name evidence="2" type="ORF">ElyMa_002068400</name>
</gene>
<comment type="caution">
    <text evidence="2">The sequence shown here is derived from an EMBL/GenBank/DDBJ whole genome shotgun (WGS) entry which is preliminary data.</text>
</comment>
<dbReference type="Proteomes" id="UP000762676">
    <property type="component" value="Unassembled WGS sequence"/>
</dbReference>